<organism evidence="1 2">
    <name type="scientific">Portunus trituberculatus</name>
    <name type="common">Swimming crab</name>
    <name type="synonym">Neptunus trituberculatus</name>
    <dbReference type="NCBI Taxonomy" id="210409"/>
    <lineage>
        <taxon>Eukaryota</taxon>
        <taxon>Metazoa</taxon>
        <taxon>Ecdysozoa</taxon>
        <taxon>Arthropoda</taxon>
        <taxon>Crustacea</taxon>
        <taxon>Multicrustacea</taxon>
        <taxon>Malacostraca</taxon>
        <taxon>Eumalacostraca</taxon>
        <taxon>Eucarida</taxon>
        <taxon>Decapoda</taxon>
        <taxon>Pleocyemata</taxon>
        <taxon>Brachyura</taxon>
        <taxon>Eubrachyura</taxon>
        <taxon>Portunoidea</taxon>
        <taxon>Portunidae</taxon>
        <taxon>Portuninae</taxon>
        <taxon>Portunus</taxon>
    </lineage>
</organism>
<evidence type="ECO:0000313" key="2">
    <source>
        <dbReference type="Proteomes" id="UP000324222"/>
    </source>
</evidence>
<comment type="caution">
    <text evidence="1">The sequence shown here is derived from an EMBL/GenBank/DDBJ whole genome shotgun (WGS) entry which is preliminary data.</text>
</comment>
<dbReference type="EMBL" id="VSRR010021704">
    <property type="protein sequence ID" value="MPC64152.1"/>
    <property type="molecule type" value="Genomic_DNA"/>
</dbReference>
<reference evidence="1 2" key="1">
    <citation type="submission" date="2019-05" db="EMBL/GenBank/DDBJ databases">
        <title>Another draft genome of Portunus trituberculatus and its Hox gene families provides insights of decapod evolution.</title>
        <authorList>
            <person name="Jeong J.-H."/>
            <person name="Song I."/>
            <person name="Kim S."/>
            <person name="Choi T."/>
            <person name="Kim D."/>
            <person name="Ryu S."/>
            <person name="Kim W."/>
        </authorList>
    </citation>
    <scope>NUCLEOTIDE SEQUENCE [LARGE SCALE GENOMIC DNA]</scope>
    <source>
        <tissue evidence="1">Muscle</tissue>
    </source>
</reference>
<sequence length="68" mass="7703">MCRVIVGHAYTNNDDAPSLPKLTHRYRKALEKFGKGLLRHSRVRHLVPHDALRRVHGYATSSHGPIPP</sequence>
<keyword evidence="2" id="KW-1185">Reference proteome</keyword>
<gene>
    <name evidence="1" type="ORF">E2C01_058264</name>
</gene>
<accession>A0A5B7GZD3</accession>
<proteinExistence type="predicted"/>
<dbReference type="Proteomes" id="UP000324222">
    <property type="component" value="Unassembled WGS sequence"/>
</dbReference>
<evidence type="ECO:0000313" key="1">
    <source>
        <dbReference type="EMBL" id="MPC64152.1"/>
    </source>
</evidence>
<dbReference type="AlphaFoldDB" id="A0A5B7GZD3"/>
<protein>
    <submittedName>
        <fullName evidence="1">Uncharacterized protein</fullName>
    </submittedName>
</protein>
<name>A0A5B7GZD3_PORTR</name>